<dbReference type="AlphaFoldDB" id="A0A371DYB7"/>
<gene>
    <name evidence="1" type="ORF">OH76DRAFT_50504</name>
</gene>
<keyword evidence="2" id="KW-1185">Reference proteome</keyword>
<accession>A0A371DYB7</accession>
<protein>
    <submittedName>
        <fullName evidence="1">Uncharacterized protein</fullName>
    </submittedName>
</protein>
<evidence type="ECO:0000313" key="2">
    <source>
        <dbReference type="Proteomes" id="UP000256964"/>
    </source>
</evidence>
<sequence>MRRNLRPPSPLSAQLVGQAHATSWHPPNSTIATYNVPVDFVLALLPGRNWRSDVYARPPASDSHGEHGTKHAPLVALQKCTRSIRSRRAAHLLCGLKRLVTIACEQDSGILCNQCPPQDSLSPNKSSADAGARSICADPHPRLLIGLDRAGVRIPRSSCLMRWLAP</sequence>
<proteinExistence type="predicted"/>
<reference evidence="1 2" key="1">
    <citation type="journal article" date="2018" name="Biotechnol. Biofuels">
        <title>Integrative visual omics of the white-rot fungus Polyporus brumalis exposes the biotechnological potential of its oxidative enzymes for delignifying raw plant biomass.</title>
        <authorList>
            <person name="Miyauchi S."/>
            <person name="Rancon A."/>
            <person name="Drula E."/>
            <person name="Hage H."/>
            <person name="Chaduli D."/>
            <person name="Favel A."/>
            <person name="Grisel S."/>
            <person name="Henrissat B."/>
            <person name="Herpoel-Gimbert I."/>
            <person name="Ruiz-Duenas F.J."/>
            <person name="Chevret D."/>
            <person name="Hainaut M."/>
            <person name="Lin J."/>
            <person name="Wang M."/>
            <person name="Pangilinan J."/>
            <person name="Lipzen A."/>
            <person name="Lesage-Meessen L."/>
            <person name="Navarro D."/>
            <person name="Riley R."/>
            <person name="Grigoriev I.V."/>
            <person name="Zhou S."/>
            <person name="Raouche S."/>
            <person name="Rosso M.N."/>
        </authorList>
    </citation>
    <scope>NUCLEOTIDE SEQUENCE [LARGE SCALE GENOMIC DNA]</scope>
    <source>
        <strain evidence="1 2">BRFM 1820</strain>
    </source>
</reference>
<dbReference type="Proteomes" id="UP000256964">
    <property type="component" value="Unassembled WGS sequence"/>
</dbReference>
<evidence type="ECO:0000313" key="1">
    <source>
        <dbReference type="EMBL" id="RDX57513.1"/>
    </source>
</evidence>
<organism evidence="1 2">
    <name type="scientific">Lentinus brumalis</name>
    <dbReference type="NCBI Taxonomy" id="2498619"/>
    <lineage>
        <taxon>Eukaryota</taxon>
        <taxon>Fungi</taxon>
        <taxon>Dikarya</taxon>
        <taxon>Basidiomycota</taxon>
        <taxon>Agaricomycotina</taxon>
        <taxon>Agaricomycetes</taxon>
        <taxon>Polyporales</taxon>
        <taxon>Polyporaceae</taxon>
        <taxon>Lentinus</taxon>
    </lineage>
</organism>
<name>A0A371DYB7_9APHY</name>
<dbReference type="EMBL" id="KZ857379">
    <property type="protein sequence ID" value="RDX57513.1"/>
    <property type="molecule type" value="Genomic_DNA"/>
</dbReference>